<feature type="signal peptide" evidence="10">
    <location>
        <begin position="1"/>
        <end position="21"/>
    </location>
</feature>
<dbReference type="FunFam" id="3.40.630.10:FF:000054">
    <property type="entry name" value="Peptide hydrolase"/>
    <property type="match status" value="1"/>
</dbReference>
<evidence type="ECO:0000256" key="3">
    <source>
        <dbReference type="ARBA" id="ARBA00005957"/>
    </source>
</evidence>
<dbReference type="PANTHER" id="PTHR12147">
    <property type="entry name" value="METALLOPEPTIDASE M28 FAMILY MEMBER"/>
    <property type="match status" value="1"/>
</dbReference>
<evidence type="ECO:0000256" key="11">
    <source>
        <dbReference type="SAM" id="MobiDB-lite"/>
    </source>
</evidence>
<feature type="domain" description="Peptidase M28" evidence="13">
    <location>
        <begin position="237"/>
        <end position="451"/>
    </location>
</feature>
<proteinExistence type="inferred from homology"/>
<keyword evidence="9 10" id="KW-0862">Zinc</keyword>
<keyword evidence="5 10" id="KW-0645">Protease</keyword>
<dbReference type="InterPro" id="IPR046450">
    <property type="entry name" value="PA_dom_sf"/>
</dbReference>
<evidence type="ECO:0000256" key="5">
    <source>
        <dbReference type="ARBA" id="ARBA00022670"/>
    </source>
</evidence>
<keyword evidence="6 10" id="KW-0479">Metal-binding</keyword>
<feature type="domain" description="PA" evidence="12">
    <location>
        <begin position="128"/>
        <end position="210"/>
    </location>
</feature>
<evidence type="ECO:0000256" key="9">
    <source>
        <dbReference type="ARBA" id="ARBA00022833"/>
    </source>
</evidence>
<evidence type="ECO:0000256" key="2">
    <source>
        <dbReference type="ARBA" id="ARBA00005634"/>
    </source>
</evidence>
<dbReference type="SUPFAM" id="SSF52025">
    <property type="entry name" value="PA domain"/>
    <property type="match status" value="1"/>
</dbReference>
<evidence type="ECO:0000259" key="13">
    <source>
        <dbReference type="Pfam" id="PF04389"/>
    </source>
</evidence>
<dbReference type="CDD" id="cd03876">
    <property type="entry name" value="M28_SGAP_like"/>
    <property type="match status" value="1"/>
</dbReference>
<accession>A0A136J1G0</accession>
<dbReference type="GO" id="GO:0004177">
    <property type="term" value="F:aminopeptidase activity"/>
    <property type="evidence" value="ECO:0007669"/>
    <property type="project" value="UniProtKB-KW"/>
</dbReference>
<evidence type="ECO:0000256" key="6">
    <source>
        <dbReference type="ARBA" id="ARBA00022723"/>
    </source>
</evidence>
<evidence type="ECO:0000256" key="7">
    <source>
        <dbReference type="ARBA" id="ARBA00022729"/>
    </source>
</evidence>
<dbReference type="InterPro" id="IPR007484">
    <property type="entry name" value="Peptidase_M28"/>
</dbReference>
<dbReference type="Proteomes" id="UP000070501">
    <property type="component" value="Unassembled WGS sequence"/>
</dbReference>
<evidence type="ECO:0000256" key="1">
    <source>
        <dbReference type="ARBA" id="ARBA00001947"/>
    </source>
</evidence>
<dbReference type="Gene3D" id="3.40.630.10">
    <property type="entry name" value="Zn peptidases"/>
    <property type="match status" value="1"/>
</dbReference>
<evidence type="ECO:0000259" key="12">
    <source>
        <dbReference type="Pfam" id="PF02225"/>
    </source>
</evidence>
<dbReference type="STRING" id="196109.A0A136J1G0"/>
<protein>
    <recommendedName>
        <fullName evidence="10">Peptide hydrolase</fullName>
        <ecNumber evidence="10">3.4.-.-</ecNumber>
    </recommendedName>
</protein>
<dbReference type="InParanoid" id="A0A136J1G0"/>
<evidence type="ECO:0000313" key="14">
    <source>
        <dbReference type="EMBL" id="KXJ90909.1"/>
    </source>
</evidence>
<keyword evidence="8 10" id="KW-0378">Hydrolase</keyword>
<reference evidence="15" key="1">
    <citation type="submission" date="2016-02" db="EMBL/GenBank/DDBJ databases">
        <title>Draft genome sequence of Microdochium bolleyi, a fungal endophyte of beachgrass.</title>
        <authorList>
            <consortium name="DOE Joint Genome Institute"/>
            <person name="David A.S."/>
            <person name="May G."/>
            <person name="Haridas S."/>
            <person name="Lim J."/>
            <person name="Wang M."/>
            <person name="Labutti K."/>
            <person name="Lipzen A."/>
            <person name="Barry K."/>
            <person name="Grigoriev I.V."/>
        </authorList>
    </citation>
    <scope>NUCLEOTIDE SEQUENCE [LARGE SCALE GENOMIC DNA]</scope>
    <source>
        <strain evidence="15">J235TASD1</strain>
    </source>
</reference>
<dbReference type="EC" id="3.4.-.-" evidence="10"/>
<sequence length="488" mass="51302">MKTTASVLGVAATLLVSTTTASVCKPLVKDKPLVDSIRLEDLMSCSQDLQDLAYSTELRNRVVGTDGHKKTVQYIAQTLGALGDYYTLEYQDVRTPATISSSSSLTIGGQTIEAGGLEFSNNGTWTDLPVVPVAALGCEAANYPSLAGSVALIARGTCNFALKAQLAGEAGAVAAIIYNNAEIGKTGGTLGGPNELITVAGISRPDGLRLLEAINNGQAVRSSGDFSSYVTDTVSQNVIATSKYGDPENVLFLGAHSDSVAEGPGINDNGSGSCGLLAVAKALSHWRTNNQVKFAWWAAEEEGLVGAETYVNVTAKEQLDKIRLYLNFDMIASPNYVLAIYDGDGSAFNISGPAGSAEAEKLFEDYYTANDIPFVSSEFSGRSDYGPFLDAGVPCGGLDTGADGVKTEEEVALFGGVAGQWHDPNYHSAKDTVDNIAPYAYITNGKAIAHAVATYARSWAGFPQRQPVAVTPRAEQHTEAHHGHSQPL</sequence>
<dbReference type="OrthoDB" id="10013407at2759"/>
<dbReference type="InterPro" id="IPR045175">
    <property type="entry name" value="M28_fam"/>
</dbReference>
<dbReference type="InterPro" id="IPR003137">
    <property type="entry name" value="PA_domain"/>
</dbReference>
<dbReference type="GO" id="GO:0006508">
    <property type="term" value="P:proteolysis"/>
    <property type="evidence" value="ECO:0007669"/>
    <property type="project" value="UniProtKB-KW"/>
</dbReference>
<feature type="chain" id="PRO_5007230169" description="Peptide hydrolase" evidence="10">
    <location>
        <begin position="22"/>
        <end position="488"/>
    </location>
</feature>
<name>A0A136J1G0_9PEZI</name>
<evidence type="ECO:0000313" key="15">
    <source>
        <dbReference type="Proteomes" id="UP000070501"/>
    </source>
</evidence>
<keyword evidence="4" id="KW-0031">Aminopeptidase</keyword>
<comment type="cofactor">
    <cofactor evidence="1">
        <name>Zn(2+)</name>
        <dbReference type="ChEBI" id="CHEBI:29105"/>
    </cofactor>
</comment>
<dbReference type="InterPro" id="IPR041756">
    <property type="entry name" value="M28_SGAP-like"/>
</dbReference>
<evidence type="ECO:0000256" key="10">
    <source>
        <dbReference type="RuleBase" id="RU361240"/>
    </source>
</evidence>
<dbReference type="PANTHER" id="PTHR12147:SF26">
    <property type="entry name" value="PEPTIDASE M28 DOMAIN-CONTAINING PROTEIN"/>
    <property type="match status" value="1"/>
</dbReference>
<keyword evidence="15" id="KW-1185">Reference proteome</keyword>
<feature type="region of interest" description="Disordered" evidence="11">
    <location>
        <begin position="469"/>
        <end position="488"/>
    </location>
</feature>
<dbReference type="Pfam" id="PF04389">
    <property type="entry name" value="Peptidase_M28"/>
    <property type="match status" value="1"/>
</dbReference>
<dbReference type="EMBL" id="KQ964251">
    <property type="protein sequence ID" value="KXJ90909.1"/>
    <property type="molecule type" value="Genomic_DNA"/>
</dbReference>
<gene>
    <name evidence="14" type="ORF">Micbo1qcDRAFT_234176</name>
</gene>
<dbReference type="Gene3D" id="3.50.30.30">
    <property type="match status" value="1"/>
</dbReference>
<evidence type="ECO:0000256" key="8">
    <source>
        <dbReference type="ARBA" id="ARBA00022801"/>
    </source>
</evidence>
<dbReference type="SUPFAM" id="SSF53187">
    <property type="entry name" value="Zn-dependent exopeptidases"/>
    <property type="match status" value="1"/>
</dbReference>
<dbReference type="Pfam" id="PF02225">
    <property type="entry name" value="PA"/>
    <property type="match status" value="1"/>
</dbReference>
<keyword evidence="7 10" id="KW-0732">Signal</keyword>
<dbReference type="GO" id="GO:0046872">
    <property type="term" value="F:metal ion binding"/>
    <property type="evidence" value="ECO:0007669"/>
    <property type="project" value="UniProtKB-KW"/>
</dbReference>
<organism evidence="14 15">
    <name type="scientific">Microdochium bolleyi</name>
    <dbReference type="NCBI Taxonomy" id="196109"/>
    <lineage>
        <taxon>Eukaryota</taxon>
        <taxon>Fungi</taxon>
        <taxon>Dikarya</taxon>
        <taxon>Ascomycota</taxon>
        <taxon>Pezizomycotina</taxon>
        <taxon>Sordariomycetes</taxon>
        <taxon>Xylariomycetidae</taxon>
        <taxon>Xylariales</taxon>
        <taxon>Microdochiaceae</taxon>
        <taxon>Microdochium</taxon>
    </lineage>
</organism>
<dbReference type="GO" id="GO:0008235">
    <property type="term" value="F:metalloexopeptidase activity"/>
    <property type="evidence" value="ECO:0007669"/>
    <property type="project" value="InterPro"/>
</dbReference>
<evidence type="ECO:0000256" key="4">
    <source>
        <dbReference type="ARBA" id="ARBA00022438"/>
    </source>
</evidence>
<comment type="similarity">
    <text evidence="2">Belongs to the peptidase M28 family. M28B subfamily.</text>
</comment>
<comment type="similarity">
    <text evidence="3">Belongs to the peptidase M28 family. M28A subfamily.</text>
</comment>
<dbReference type="AlphaFoldDB" id="A0A136J1G0"/>